<dbReference type="InterPro" id="IPR001584">
    <property type="entry name" value="Integrase_cat-core"/>
</dbReference>
<dbReference type="PROSITE" id="PS50994">
    <property type="entry name" value="INTEGRASE"/>
    <property type="match status" value="1"/>
</dbReference>
<dbReference type="InterPro" id="IPR039537">
    <property type="entry name" value="Retrotran_Ty1/copia-like"/>
</dbReference>
<evidence type="ECO:0000256" key="2">
    <source>
        <dbReference type="ARBA" id="ARBA00022723"/>
    </source>
</evidence>
<dbReference type="Proteomes" id="UP001229421">
    <property type="component" value="Unassembled WGS sequence"/>
</dbReference>
<dbReference type="SUPFAM" id="SSF56672">
    <property type="entry name" value="DNA/RNA polymerases"/>
    <property type="match status" value="1"/>
</dbReference>
<gene>
    <name evidence="7" type="ORF">QVD17_37388</name>
</gene>
<evidence type="ECO:0000313" key="7">
    <source>
        <dbReference type="EMBL" id="KAK1410847.1"/>
    </source>
</evidence>
<dbReference type="GO" id="GO:0015074">
    <property type="term" value="P:DNA integration"/>
    <property type="evidence" value="ECO:0007669"/>
    <property type="project" value="InterPro"/>
</dbReference>
<evidence type="ECO:0000313" key="8">
    <source>
        <dbReference type="Proteomes" id="UP001229421"/>
    </source>
</evidence>
<dbReference type="GO" id="GO:0046872">
    <property type="term" value="F:metal ion binding"/>
    <property type="evidence" value="ECO:0007669"/>
    <property type="project" value="UniProtKB-KW"/>
</dbReference>
<sequence>MMNCKHYFCYPRYRKVGVRDLILGEDIKRKNSGESSSSLLSTERRGRRKERDNSRGRSQCPKLSTSKEKKEVNAATDDSYDALICCVENSIESWIMDSRASFHATSSKKTMRNLRTGNFGKVHLANNHTLDITGMGDIDLKTPLDVSRPTSVPSVGGSHYYVTFIDDSTRKVKCLNSDNGGEYVSKEFRDYYAEYGILMIYTVLGTPQQNGVAERMNRTLNERAKKEEWKGKAVKYGHLKVFGYSAYDLVKDGDKLDAKARKYTFIGYGSESMGYRFWDFENRKVEFEVDAHKQTTESVTEPEIETEENTVPMFDNGDIGGDEEPVGVSDGGSSDSEEEQSPQLGLFKKFVARGSLEVRRSTRVIKPPAMYDSYVNYLLLTENGEPESYSEAVKLKDSLEWDHAMKDEMNSLMKNNTWELIKLPPGKRVLQNKWTYRIKEDHKGCKRYKALLVAKGFQQKKGVDYNEIFSPVVKITTIRLILSIVVAEGLHIEQLDAKIAFLHGNLDDEIYMTQPEGFQVLSDEFEMKDLGPVKQILGMSISRKKDGSITPSQEKYIGKVLERFKMNDEKMKPRNTPLGSHFKLSKEQSPKSEDERAEMAKVSYASAVGSLLYAMVCTRPDIANAVGVVSRFMGKDTIFRGYCDADLGEYMAITEASKELVWLKNFLGELGRKQTEFPLFCGNESVVKIAKNQVFHRKTKHIKMRYHFVKDLIRDGTLSLKNISGAKNPADMFTKSVTLDKLKLCVASAGLQEY</sequence>
<dbReference type="InterPro" id="IPR036397">
    <property type="entry name" value="RNaseH_sf"/>
</dbReference>
<dbReference type="InterPro" id="IPR057670">
    <property type="entry name" value="SH3_retrovirus"/>
</dbReference>
<feature type="region of interest" description="Disordered" evidence="5">
    <location>
        <begin position="31"/>
        <end position="71"/>
    </location>
</feature>
<evidence type="ECO:0000256" key="5">
    <source>
        <dbReference type="SAM" id="MobiDB-lite"/>
    </source>
</evidence>
<feature type="region of interest" description="Disordered" evidence="5">
    <location>
        <begin position="570"/>
        <end position="594"/>
    </location>
</feature>
<keyword evidence="4" id="KW-0378">Hydrolase</keyword>
<dbReference type="GO" id="GO:0004190">
    <property type="term" value="F:aspartic-type endopeptidase activity"/>
    <property type="evidence" value="ECO:0007669"/>
    <property type="project" value="UniProtKB-KW"/>
</dbReference>
<feature type="domain" description="Integrase catalytic" evidence="6">
    <location>
        <begin position="175"/>
        <end position="222"/>
    </location>
</feature>
<keyword evidence="8" id="KW-1185">Reference proteome</keyword>
<dbReference type="SUPFAM" id="SSF53098">
    <property type="entry name" value="Ribonuclease H-like"/>
    <property type="match status" value="1"/>
</dbReference>
<dbReference type="Pfam" id="PF25597">
    <property type="entry name" value="SH3_retrovirus"/>
    <property type="match status" value="1"/>
</dbReference>
<dbReference type="Pfam" id="PF22936">
    <property type="entry name" value="Pol_BBD"/>
    <property type="match status" value="1"/>
</dbReference>
<dbReference type="GO" id="GO:0006508">
    <property type="term" value="P:proteolysis"/>
    <property type="evidence" value="ECO:0007669"/>
    <property type="project" value="UniProtKB-KW"/>
</dbReference>
<evidence type="ECO:0000256" key="3">
    <source>
        <dbReference type="ARBA" id="ARBA00022750"/>
    </source>
</evidence>
<dbReference type="InterPro" id="IPR054722">
    <property type="entry name" value="PolX-like_BBD"/>
</dbReference>
<keyword evidence="1" id="KW-0645">Protease</keyword>
<dbReference type="CDD" id="cd09272">
    <property type="entry name" value="RNase_HI_RT_Ty1"/>
    <property type="match status" value="1"/>
</dbReference>
<dbReference type="PANTHER" id="PTHR42648">
    <property type="entry name" value="TRANSPOSASE, PUTATIVE-RELATED"/>
    <property type="match status" value="1"/>
</dbReference>
<feature type="compositionally biased region" description="Basic and acidic residues" evidence="5">
    <location>
        <begin position="584"/>
        <end position="594"/>
    </location>
</feature>
<evidence type="ECO:0000256" key="4">
    <source>
        <dbReference type="ARBA" id="ARBA00022801"/>
    </source>
</evidence>
<evidence type="ECO:0000259" key="6">
    <source>
        <dbReference type="PROSITE" id="PS50994"/>
    </source>
</evidence>
<organism evidence="7 8">
    <name type="scientific">Tagetes erecta</name>
    <name type="common">African marigold</name>
    <dbReference type="NCBI Taxonomy" id="13708"/>
    <lineage>
        <taxon>Eukaryota</taxon>
        <taxon>Viridiplantae</taxon>
        <taxon>Streptophyta</taxon>
        <taxon>Embryophyta</taxon>
        <taxon>Tracheophyta</taxon>
        <taxon>Spermatophyta</taxon>
        <taxon>Magnoliopsida</taxon>
        <taxon>eudicotyledons</taxon>
        <taxon>Gunneridae</taxon>
        <taxon>Pentapetalae</taxon>
        <taxon>asterids</taxon>
        <taxon>campanulids</taxon>
        <taxon>Asterales</taxon>
        <taxon>Asteraceae</taxon>
        <taxon>Asteroideae</taxon>
        <taxon>Heliantheae alliance</taxon>
        <taxon>Tageteae</taxon>
        <taxon>Tagetes</taxon>
    </lineage>
</organism>
<dbReference type="EMBL" id="JAUHHV010000010">
    <property type="protein sequence ID" value="KAK1410847.1"/>
    <property type="molecule type" value="Genomic_DNA"/>
</dbReference>
<dbReference type="InterPro" id="IPR012337">
    <property type="entry name" value="RNaseH-like_sf"/>
</dbReference>
<reference evidence="7" key="1">
    <citation type="journal article" date="2023" name="bioRxiv">
        <title>Improved chromosome-level genome assembly for marigold (Tagetes erecta).</title>
        <authorList>
            <person name="Jiang F."/>
            <person name="Yuan L."/>
            <person name="Wang S."/>
            <person name="Wang H."/>
            <person name="Xu D."/>
            <person name="Wang A."/>
            <person name="Fan W."/>
        </authorList>
    </citation>
    <scope>NUCLEOTIDE SEQUENCE</scope>
    <source>
        <strain evidence="7">WSJ</strain>
        <tissue evidence="7">Leaf</tissue>
    </source>
</reference>
<dbReference type="InterPro" id="IPR043502">
    <property type="entry name" value="DNA/RNA_pol_sf"/>
</dbReference>
<evidence type="ECO:0000256" key="1">
    <source>
        <dbReference type="ARBA" id="ARBA00022670"/>
    </source>
</evidence>
<keyword evidence="3" id="KW-0064">Aspartyl protease</keyword>
<accession>A0AAD8JY56</accession>
<name>A0AAD8JY56_TARER</name>
<comment type="caution">
    <text evidence="7">The sequence shown here is derived from an EMBL/GenBank/DDBJ whole genome shotgun (WGS) entry which is preliminary data.</text>
</comment>
<dbReference type="InterPro" id="IPR013103">
    <property type="entry name" value="RVT_2"/>
</dbReference>
<feature type="region of interest" description="Disordered" evidence="5">
    <location>
        <begin position="293"/>
        <end position="342"/>
    </location>
</feature>
<proteinExistence type="predicted"/>
<dbReference type="PANTHER" id="PTHR42648:SF28">
    <property type="entry name" value="TRANSPOSON-ENCODED PROTEIN WITH RIBONUCLEASE H-LIKE AND RETROVIRUS ZINC FINGER-LIKE DOMAINS"/>
    <property type="match status" value="1"/>
</dbReference>
<dbReference type="Pfam" id="PF07727">
    <property type="entry name" value="RVT_2"/>
    <property type="match status" value="1"/>
</dbReference>
<dbReference type="AlphaFoldDB" id="A0AAD8JY56"/>
<dbReference type="Gene3D" id="3.30.420.10">
    <property type="entry name" value="Ribonuclease H-like superfamily/Ribonuclease H"/>
    <property type="match status" value="1"/>
</dbReference>
<dbReference type="GO" id="GO:0003676">
    <property type="term" value="F:nucleic acid binding"/>
    <property type="evidence" value="ECO:0007669"/>
    <property type="project" value="InterPro"/>
</dbReference>
<protein>
    <recommendedName>
        <fullName evidence="6">Integrase catalytic domain-containing protein</fullName>
    </recommendedName>
</protein>
<keyword evidence="2" id="KW-0479">Metal-binding</keyword>